<feature type="domain" description="4'-phosphopantetheinyl transferase" evidence="3">
    <location>
        <begin position="85"/>
        <end position="184"/>
    </location>
</feature>
<dbReference type="InterPro" id="IPR008278">
    <property type="entry name" value="4-PPantetheinyl_Trfase_dom"/>
</dbReference>
<evidence type="ECO:0000313" key="5">
    <source>
        <dbReference type="Proteomes" id="UP000494203"/>
    </source>
</evidence>
<keyword evidence="5" id="KW-1185">Reference proteome</keyword>
<accession>A0A6S7DDL3</accession>
<sequence>MEFQELSLWWADKGAAERYRPELLSPEDARRAAALRSARARDDWRVSRALLQRVRADQMNGACALSLSHSGGHALCARAPAGWEVGVDLERLRPRDTAALAAWVCDGAERVWLARAAAQRRLERFYLLWTLKEAFVKAAGLDFPADMASVGLTPGAAGRLLLRPPPGRWQASAWALGEDWVMAAVWRGPDAARGRIDWRAVAPGAWPTRRLLGQWTGRGG</sequence>
<dbReference type="InterPro" id="IPR037143">
    <property type="entry name" value="4-PPantetheinyl_Trfase_dom_sf"/>
</dbReference>
<dbReference type="Gene3D" id="3.90.470.20">
    <property type="entry name" value="4'-phosphopantetheinyl transferase domain"/>
    <property type="match status" value="2"/>
</dbReference>
<dbReference type="PANTHER" id="PTHR12215">
    <property type="entry name" value="PHOSPHOPANTETHEINE TRANSFERASE"/>
    <property type="match status" value="1"/>
</dbReference>
<dbReference type="GO" id="GO:0000287">
    <property type="term" value="F:magnesium ion binding"/>
    <property type="evidence" value="ECO:0007669"/>
    <property type="project" value="InterPro"/>
</dbReference>
<keyword evidence="2" id="KW-0808">Transferase</keyword>
<name>A0A6S7DDL3_9BURK</name>
<evidence type="ECO:0000313" key="4">
    <source>
        <dbReference type="EMBL" id="CAB3878079.1"/>
    </source>
</evidence>
<dbReference type="Pfam" id="PF01648">
    <property type="entry name" value="ACPS"/>
    <property type="match status" value="1"/>
</dbReference>
<comment type="similarity">
    <text evidence="1">Belongs to the P-Pant transferase superfamily. Gsp/Sfp/HetI/AcpT family.</text>
</comment>
<dbReference type="GO" id="GO:0019878">
    <property type="term" value="P:lysine biosynthetic process via aminoadipic acid"/>
    <property type="evidence" value="ECO:0007669"/>
    <property type="project" value="TreeGrafter"/>
</dbReference>
<organism evidence="4 5">
    <name type="scientific">Achromobacter pulmonis</name>
    <dbReference type="NCBI Taxonomy" id="1389932"/>
    <lineage>
        <taxon>Bacteria</taxon>
        <taxon>Pseudomonadati</taxon>
        <taxon>Pseudomonadota</taxon>
        <taxon>Betaproteobacteria</taxon>
        <taxon>Burkholderiales</taxon>
        <taxon>Alcaligenaceae</taxon>
        <taxon>Achromobacter</taxon>
    </lineage>
</organism>
<protein>
    <recommendedName>
        <fullName evidence="3">4'-phosphopantetheinyl transferase domain-containing protein</fullName>
    </recommendedName>
</protein>
<reference evidence="4 5" key="1">
    <citation type="submission" date="2020-04" db="EMBL/GenBank/DDBJ databases">
        <authorList>
            <person name="De Canck E."/>
        </authorList>
    </citation>
    <scope>NUCLEOTIDE SEQUENCE [LARGE SCALE GENOMIC DNA]</scope>
    <source>
        <strain evidence="4 5">LMG 26788</strain>
    </source>
</reference>
<gene>
    <name evidence="4" type="ORF">LMG26788_03134</name>
</gene>
<dbReference type="PANTHER" id="PTHR12215:SF10">
    <property type="entry name" value="L-AMINOADIPATE-SEMIALDEHYDE DEHYDROGENASE-PHOSPHOPANTETHEINYL TRANSFERASE"/>
    <property type="match status" value="1"/>
</dbReference>
<dbReference type="SUPFAM" id="SSF56214">
    <property type="entry name" value="4'-phosphopantetheinyl transferase"/>
    <property type="match status" value="1"/>
</dbReference>
<proteinExistence type="inferred from homology"/>
<dbReference type="Proteomes" id="UP000494203">
    <property type="component" value="Unassembled WGS sequence"/>
</dbReference>
<dbReference type="AlphaFoldDB" id="A0A6S7DDL3"/>
<evidence type="ECO:0000256" key="1">
    <source>
        <dbReference type="ARBA" id="ARBA00010990"/>
    </source>
</evidence>
<dbReference type="GO" id="GO:0008897">
    <property type="term" value="F:holo-[acyl-carrier-protein] synthase activity"/>
    <property type="evidence" value="ECO:0007669"/>
    <property type="project" value="InterPro"/>
</dbReference>
<dbReference type="InterPro" id="IPR050559">
    <property type="entry name" value="P-Pant_transferase_sf"/>
</dbReference>
<dbReference type="GO" id="GO:0005829">
    <property type="term" value="C:cytosol"/>
    <property type="evidence" value="ECO:0007669"/>
    <property type="project" value="TreeGrafter"/>
</dbReference>
<evidence type="ECO:0000259" key="3">
    <source>
        <dbReference type="Pfam" id="PF01648"/>
    </source>
</evidence>
<dbReference type="EMBL" id="CADIKZ010000008">
    <property type="protein sequence ID" value="CAB3878079.1"/>
    <property type="molecule type" value="Genomic_DNA"/>
</dbReference>
<evidence type="ECO:0000256" key="2">
    <source>
        <dbReference type="ARBA" id="ARBA00022679"/>
    </source>
</evidence>